<feature type="chain" id="PRO_5013212168" evidence="1">
    <location>
        <begin position="22"/>
        <end position="330"/>
    </location>
</feature>
<evidence type="ECO:0000313" key="3">
    <source>
        <dbReference type="Proteomes" id="UP000198372"/>
    </source>
</evidence>
<keyword evidence="3" id="KW-1185">Reference proteome</keyword>
<protein>
    <submittedName>
        <fullName evidence="2">BQ2448_7752 protein</fullName>
    </submittedName>
</protein>
<dbReference type="Proteomes" id="UP000198372">
    <property type="component" value="Unassembled WGS sequence"/>
</dbReference>
<keyword evidence="1" id="KW-0732">Signal</keyword>
<feature type="signal peptide" evidence="1">
    <location>
        <begin position="1"/>
        <end position="21"/>
    </location>
</feature>
<dbReference type="AlphaFoldDB" id="A0A238FRY9"/>
<accession>A0A238FRY9</accession>
<organism evidence="2 3">
    <name type="scientific">Microbotryum intermedium</name>
    <dbReference type="NCBI Taxonomy" id="269621"/>
    <lineage>
        <taxon>Eukaryota</taxon>
        <taxon>Fungi</taxon>
        <taxon>Dikarya</taxon>
        <taxon>Basidiomycota</taxon>
        <taxon>Pucciniomycotina</taxon>
        <taxon>Microbotryomycetes</taxon>
        <taxon>Microbotryales</taxon>
        <taxon>Microbotryaceae</taxon>
        <taxon>Microbotryum</taxon>
    </lineage>
</organism>
<proteinExistence type="predicted"/>
<dbReference type="EMBL" id="FMSP01000023">
    <property type="protein sequence ID" value="SCV74723.1"/>
    <property type="molecule type" value="Genomic_DNA"/>
</dbReference>
<evidence type="ECO:0000313" key="2">
    <source>
        <dbReference type="EMBL" id="SCV74723.1"/>
    </source>
</evidence>
<dbReference type="OrthoDB" id="2538154at2759"/>
<sequence length="330" mass="36289">MPFLPIQALLLLSLPQQPSRSGHTTTNTTFEAVESFIVSLIKERSVEANILGHNSDIDPVAVAFLMPGRSSSANLSEADGLASYDQAMKRHHLLSDEELSQMLNSVDSTCKDVLPAKDEQVTYVRSWALQVQELARLVDAWIEVGIAIPEAWSWLVDAFVLDNPTKIIHVRYVGSTRGKTAYTRFVEDLPTARQAGILSEFRATLLDIAPRAYEAARTFEVRNARLPSSGPPATRDLREQLLIAFFGRANLLNVQAGSFDASKAGPEPADVDFLKTRNTGFFGKFAKCSQPVPRAMVEALREWQAHIAELVVGKPQSTRSALSQDKSGVL</sequence>
<dbReference type="STRING" id="269621.A0A238FRY9"/>
<gene>
    <name evidence="2" type="ORF">BQ2448_7752</name>
</gene>
<reference evidence="3" key="1">
    <citation type="submission" date="2016-09" db="EMBL/GenBank/DDBJ databases">
        <authorList>
            <person name="Jeantristanb JTB J.-T."/>
            <person name="Ricardo R."/>
        </authorList>
    </citation>
    <scope>NUCLEOTIDE SEQUENCE [LARGE SCALE GENOMIC DNA]</scope>
</reference>
<name>A0A238FRY9_9BASI</name>
<evidence type="ECO:0000256" key="1">
    <source>
        <dbReference type="SAM" id="SignalP"/>
    </source>
</evidence>